<feature type="compositionally biased region" description="Basic and acidic residues" evidence="1">
    <location>
        <begin position="268"/>
        <end position="277"/>
    </location>
</feature>
<feature type="region of interest" description="Disordered" evidence="1">
    <location>
        <begin position="132"/>
        <end position="172"/>
    </location>
</feature>
<gene>
    <name evidence="2" type="ORF">B0J15DRAFT_155064</name>
</gene>
<comment type="caution">
    <text evidence="2">The sequence shown here is derived from an EMBL/GenBank/DDBJ whole genome shotgun (WGS) entry which is preliminary data.</text>
</comment>
<sequence>MDPLCGIDGSRPSPPRSRKMARRDSSISLEEGPVPVERHSPQTHHSKDKGVFDSAKPPLLLIRPHELQTPTTIREASPEDGCPLLPSEPSLPSSPTVTAPMDVFLGYEDSHEKMRVGVAPVKAAAQVKQLTSEPAASSLGTSSWQHPSDDDVDPSLSDEARLSGHDKMPRTPVLQPVAGRAMTDSSYVMVDLIPCEPIEPDDPSMLDANIPAMSPIKALEHLEASNGIDGSGTRRRFRYDDSLLTHDDNTQADSHAGVAGDMIRYRRGSVEGPDRGS</sequence>
<feature type="region of interest" description="Disordered" evidence="1">
    <location>
        <begin position="1"/>
        <end position="54"/>
    </location>
</feature>
<name>A0A9P9G8B8_FUSSL</name>
<keyword evidence="3" id="KW-1185">Reference proteome</keyword>
<protein>
    <submittedName>
        <fullName evidence="2">Uncharacterized protein</fullName>
    </submittedName>
</protein>
<feature type="compositionally biased region" description="Polar residues" evidence="1">
    <location>
        <begin position="132"/>
        <end position="146"/>
    </location>
</feature>
<feature type="region of interest" description="Disordered" evidence="1">
    <location>
        <begin position="72"/>
        <end position="97"/>
    </location>
</feature>
<feature type="compositionally biased region" description="Low complexity" evidence="1">
    <location>
        <begin position="83"/>
        <end position="95"/>
    </location>
</feature>
<dbReference type="AlphaFoldDB" id="A0A9P9G8B8"/>
<organism evidence="2 3">
    <name type="scientific">Fusarium solani</name>
    <name type="common">Filamentous fungus</name>
    <dbReference type="NCBI Taxonomy" id="169388"/>
    <lineage>
        <taxon>Eukaryota</taxon>
        <taxon>Fungi</taxon>
        <taxon>Dikarya</taxon>
        <taxon>Ascomycota</taxon>
        <taxon>Pezizomycotina</taxon>
        <taxon>Sordariomycetes</taxon>
        <taxon>Hypocreomycetidae</taxon>
        <taxon>Hypocreales</taxon>
        <taxon>Nectriaceae</taxon>
        <taxon>Fusarium</taxon>
        <taxon>Fusarium solani species complex</taxon>
    </lineage>
</organism>
<proteinExistence type="predicted"/>
<feature type="region of interest" description="Disordered" evidence="1">
    <location>
        <begin position="248"/>
        <end position="277"/>
    </location>
</feature>
<accession>A0A9P9G8B8</accession>
<dbReference type="OrthoDB" id="5142879at2759"/>
<evidence type="ECO:0000313" key="2">
    <source>
        <dbReference type="EMBL" id="KAH7234068.1"/>
    </source>
</evidence>
<reference evidence="2" key="1">
    <citation type="journal article" date="2021" name="Nat. Commun.">
        <title>Genetic determinants of endophytism in the Arabidopsis root mycobiome.</title>
        <authorList>
            <person name="Mesny F."/>
            <person name="Miyauchi S."/>
            <person name="Thiergart T."/>
            <person name="Pickel B."/>
            <person name="Atanasova L."/>
            <person name="Karlsson M."/>
            <person name="Huettel B."/>
            <person name="Barry K.W."/>
            <person name="Haridas S."/>
            <person name="Chen C."/>
            <person name="Bauer D."/>
            <person name="Andreopoulos W."/>
            <person name="Pangilinan J."/>
            <person name="LaButti K."/>
            <person name="Riley R."/>
            <person name="Lipzen A."/>
            <person name="Clum A."/>
            <person name="Drula E."/>
            <person name="Henrissat B."/>
            <person name="Kohler A."/>
            <person name="Grigoriev I.V."/>
            <person name="Martin F.M."/>
            <person name="Hacquard S."/>
        </authorList>
    </citation>
    <scope>NUCLEOTIDE SEQUENCE</scope>
    <source>
        <strain evidence="2">FSSC 5 MPI-SDFR-AT-0091</strain>
    </source>
</reference>
<evidence type="ECO:0000256" key="1">
    <source>
        <dbReference type="SAM" id="MobiDB-lite"/>
    </source>
</evidence>
<evidence type="ECO:0000313" key="3">
    <source>
        <dbReference type="Proteomes" id="UP000736672"/>
    </source>
</evidence>
<dbReference type="EMBL" id="JAGTJS010000027">
    <property type="protein sequence ID" value="KAH7234068.1"/>
    <property type="molecule type" value="Genomic_DNA"/>
</dbReference>
<feature type="compositionally biased region" description="Basic and acidic residues" evidence="1">
    <location>
        <begin position="158"/>
        <end position="169"/>
    </location>
</feature>
<dbReference type="Proteomes" id="UP000736672">
    <property type="component" value="Unassembled WGS sequence"/>
</dbReference>